<organism evidence="2">
    <name type="scientific">Oryza glumipatula</name>
    <dbReference type="NCBI Taxonomy" id="40148"/>
    <lineage>
        <taxon>Eukaryota</taxon>
        <taxon>Viridiplantae</taxon>
        <taxon>Streptophyta</taxon>
        <taxon>Embryophyta</taxon>
        <taxon>Tracheophyta</taxon>
        <taxon>Spermatophyta</taxon>
        <taxon>Magnoliopsida</taxon>
        <taxon>Liliopsida</taxon>
        <taxon>Poales</taxon>
        <taxon>Poaceae</taxon>
        <taxon>BOP clade</taxon>
        <taxon>Oryzoideae</taxon>
        <taxon>Oryzeae</taxon>
        <taxon>Oryzinae</taxon>
        <taxon>Oryza</taxon>
    </lineage>
</organism>
<reference evidence="2" key="2">
    <citation type="submission" date="2018-05" db="EMBL/GenBank/DDBJ databases">
        <title>OgluRS3 (Oryza glumaepatula Reference Sequence Version 3).</title>
        <authorList>
            <person name="Zhang J."/>
            <person name="Kudrna D."/>
            <person name="Lee S."/>
            <person name="Talag J."/>
            <person name="Welchert J."/>
            <person name="Wing R.A."/>
        </authorList>
    </citation>
    <scope>NUCLEOTIDE SEQUENCE [LARGE SCALE GENOMIC DNA]</scope>
</reference>
<name>A0A0D9YSS8_9ORYZ</name>
<sequence>MQGTWNARPHSGSRRRSSPSRNSPRQTGQSVAPSMPAPYVAVPREGNGFDRGLIELLLLLLLVLVPTVDEAVDFLNDDEAMDVFGVRRHDGAALAVAGRRKQLHRRRLYCAPPRRPPASTVRIIHRPGSPSPSAGGTIPRTRVISSTTGVEADEAHATKRRR</sequence>
<evidence type="ECO:0000313" key="3">
    <source>
        <dbReference type="Proteomes" id="UP000026961"/>
    </source>
</evidence>
<dbReference type="Proteomes" id="UP000026961">
    <property type="component" value="Chromosome 2"/>
</dbReference>
<evidence type="ECO:0000313" key="2">
    <source>
        <dbReference type="EnsemblPlants" id="OGLUM02G18330.1"/>
    </source>
</evidence>
<proteinExistence type="predicted"/>
<dbReference type="AlphaFoldDB" id="A0A0D9YSS8"/>
<keyword evidence="3" id="KW-1185">Reference proteome</keyword>
<accession>A0A0D9YSS8</accession>
<dbReference type="Gramene" id="OGLUM02G18330.1">
    <property type="protein sequence ID" value="OGLUM02G18330.1"/>
    <property type="gene ID" value="OGLUM02G18330"/>
</dbReference>
<protein>
    <submittedName>
        <fullName evidence="2">Uncharacterized protein</fullName>
    </submittedName>
</protein>
<feature type="region of interest" description="Disordered" evidence="1">
    <location>
        <begin position="125"/>
        <end position="162"/>
    </location>
</feature>
<evidence type="ECO:0000256" key="1">
    <source>
        <dbReference type="SAM" id="MobiDB-lite"/>
    </source>
</evidence>
<dbReference type="HOGENOM" id="CLU_1638017_0_0_1"/>
<feature type="compositionally biased region" description="Basic and acidic residues" evidence="1">
    <location>
        <begin position="153"/>
        <end position="162"/>
    </location>
</feature>
<feature type="region of interest" description="Disordered" evidence="1">
    <location>
        <begin position="1"/>
        <end position="38"/>
    </location>
</feature>
<dbReference type="EnsemblPlants" id="OGLUM02G18330.1">
    <property type="protein sequence ID" value="OGLUM02G18330.1"/>
    <property type="gene ID" value="OGLUM02G18330"/>
</dbReference>
<reference evidence="2" key="1">
    <citation type="submission" date="2015-04" db="UniProtKB">
        <authorList>
            <consortium name="EnsemblPlants"/>
        </authorList>
    </citation>
    <scope>IDENTIFICATION</scope>
</reference>